<dbReference type="EC" id="2.8.4.5" evidence="11"/>
<dbReference type="AlphaFoldDB" id="A0ABD6ERR5"/>
<keyword evidence="11" id="KW-0472">Membrane</keyword>
<keyword evidence="9 11" id="KW-0411">Iron-sulfur</keyword>
<evidence type="ECO:0000259" key="12">
    <source>
        <dbReference type="PROSITE" id="PS50926"/>
    </source>
</evidence>
<dbReference type="SUPFAM" id="SSF102114">
    <property type="entry name" value="Radical SAM enzymes"/>
    <property type="match status" value="1"/>
</dbReference>
<dbReference type="FunFam" id="3.40.50.12160:FF:000009">
    <property type="entry name" value="threonylcarbamoyladenosine tRNA methylthiotransferase"/>
    <property type="match status" value="1"/>
</dbReference>
<keyword evidence="11" id="KW-1133">Transmembrane helix</keyword>
<comment type="similarity">
    <text evidence="2 11">Belongs to the methylthiotransferase family. CDKAL1 subfamily.</text>
</comment>
<evidence type="ECO:0000256" key="10">
    <source>
        <dbReference type="ARBA" id="ARBA00051661"/>
    </source>
</evidence>
<dbReference type="InterPro" id="IPR023404">
    <property type="entry name" value="rSAM_horseshoe"/>
</dbReference>
<dbReference type="GO" id="GO:0046872">
    <property type="term" value="F:metal ion binding"/>
    <property type="evidence" value="ECO:0007669"/>
    <property type="project" value="UniProtKB-UniRule"/>
</dbReference>
<keyword evidence="8 11" id="KW-0408">Iron</keyword>
<proteinExistence type="inferred from homology"/>
<feature type="domain" description="TRAM" evidence="12">
    <location>
        <begin position="408"/>
        <end position="471"/>
    </location>
</feature>
<dbReference type="PROSITE" id="PS51449">
    <property type="entry name" value="MTTASE_N"/>
    <property type="match status" value="1"/>
</dbReference>
<dbReference type="InterPro" id="IPR005839">
    <property type="entry name" value="Methylthiotransferase"/>
</dbReference>
<evidence type="ECO:0000256" key="3">
    <source>
        <dbReference type="ARBA" id="ARBA00022485"/>
    </source>
</evidence>
<evidence type="ECO:0000256" key="5">
    <source>
        <dbReference type="ARBA" id="ARBA00022691"/>
    </source>
</evidence>
<sequence length="512" mass="57854">MVDIEECLDSVRETERKTVASVKLKHRQKGYVTPTFQGDSFVPGTHKIYLRTWGCSHNVSDSEYMNGALTSAGYSVTSEKEEASVWILNSCTVKTPSENQLENTILEGRRTGKAIVVAGCVSQAEPDCTWLKGVSIIGVKQVDRIVEVVEETLKGNCVRLLSRRRPGQKLSLPKMRRNKLIEVLAVSTGCLNHCTYCKTKMARGDLVSYPLEEIVEQARSAFADGCRELWLTSEDLGAWGRDIGMVLPDLLEELVKIIPDGCMMRLGMTNPPYILDFLKEMADILNHPRVYSFLHIPVQAGADSVLSDMRREYSCSDFCHIMDFMLKNVPNIYVATDFICAFPTESAEDFEESMALVKKYEFPSLFINQFYPRSGTPAARMKRVDTTEARRRTTEMSQYFRSYSRYTPDRIGEECDVLVCETATDGVHFVGHNKYYEHILVPSDDKSLFGKVIRVQITGVSKFHMKSKVIKATLCRTSLSFLSSLPTVLSRFQCSVVALLFSILISWLIFVR</sequence>
<evidence type="ECO:0000259" key="13">
    <source>
        <dbReference type="PROSITE" id="PS51449"/>
    </source>
</evidence>
<keyword evidence="5 11" id="KW-0949">S-adenosyl-L-methionine</keyword>
<protein>
    <recommendedName>
        <fullName evidence="11">tRNA-t(6)A37 methylthiotransferase</fullName>
        <ecNumber evidence="11">2.8.4.5</ecNumber>
    </recommendedName>
</protein>
<dbReference type="Proteomes" id="UP001608902">
    <property type="component" value="Unassembled WGS sequence"/>
</dbReference>
<evidence type="ECO:0000256" key="1">
    <source>
        <dbReference type="ARBA" id="ARBA00002399"/>
    </source>
</evidence>
<name>A0ABD6ERR5_9BILA</name>
<dbReference type="Pfam" id="PF00919">
    <property type="entry name" value="UPF0004"/>
    <property type="match status" value="1"/>
</dbReference>
<keyword evidence="4 11" id="KW-0808">Transferase</keyword>
<dbReference type="FunFam" id="3.80.30.20:FF:000002">
    <property type="entry name" value="threonylcarbamoyladenosine tRNA methylthiotransferase isoform X2"/>
    <property type="match status" value="1"/>
</dbReference>
<accession>A0ABD6ERR5</accession>
<reference evidence="15 16" key="1">
    <citation type="submission" date="2024-08" db="EMBL/GenBank/DDBJ databases">
        <title>Gnathostoma spinigerum genome.</title>
        <authorList>
            <person name="Gonzalez-Bertolin B."/>
            <person name="Monzon S."/>
            <person name="Zaballos A."/>
            <person name="Jimenez P."/>
            <person name="Dekumyoy P."/>
            <person name="Varona S."/>
            <person name="Cuesta I."/>
            <person name="Sumanam S."/>
            <person name="Adisakwattana P."/>
            <person name="Gasser R.B."/>
            <person name="Hernandez-Gonzalez A."/>
            <person name="Young N.D."/>
            <person name="Perteguer M.J."/>
        </authorList>
    </citation>
    <scope>NUCLEOTIDE SEQUENCE [LARGE SCALE GENOMIC DNA]</scope>
    <source>
        <strain evidence="15">AL3</strain>
        <tissue evidence="15">Liver</tissue>
    </source>
</reference>
<dbReference type="Pfam" id="PF04055">
    <property type="entry name" value="Radical_SAM"/>
    <property type="match status" value="1"/>
</dbReference>
<dbReference type="InterPro" id="IPR006466">
    <property type="entry name" value="MiaB-like_arc_euk"/>
</dbReference>
<keyword evidence="3 11" id="KW-0004">4Fe-4S</keyword>
<dbReference type="PROSITE" id="PS50926">
    <property type="entry name" value="TRAM"/>
    <property type="match status" value="1"/>
</dbReference>
<comment type="caution">
    <text evidence="15">The sequence shown here is derived from an EMBL/GenBank/DDBJ whole genome shotgun (WGS) entry which is preliminary data.</text>
</comment>
<dbReference type="SFLD" id="SFLDS00029">
    <property type="entry name" value="Radical_SAM"/>
    <property type="match status" value="1"/>
</dbReference>
<dbReference type="InterPro" id="IPR058240">
    <property type="entry name" value="rSAM_sf"/>
</dbReference>
<dbReference type="InterPro" id="IPR002792">
    <property type="entry name" value="TRAM_dom"/>
</dbReference>
<dbReference type="NCBIfam" id="TIGR00089">
    <property type="entry name" value="MiaB/RimO family radical SAM methylthiotransferase"/>
    <property type="match status" value="1"/>
</dbReference>
<dbReference type="GO" id="GO:0005789">
    <property type="term" value="C:endoplasmic reticulum membrane"/>
    <property type="evidence" value="ECO:0007669"/>
    <property type="project" value="UniProtKB-SubCell"/>
</dbReference>
<evidence type="ECO:0000256" key="7">
    <source>
        <dbReference type="ARBA" id="ARBA00022723"/>
    </source>
</evidence>
<dbReference type="InterPro" id="IPR020612">
    <property type="entry name" value="Methylthiotransferase_CS"/>
</dbReference>
<dbReference type="SFLD" id="SFLDG01082">
    <property type="entry name" value="B12-binding_domain_containing"/>
    <property type="match status" value="1"/>
</dbReference>
<evidence type="ECO:0000259" key="14">
    <source>
        <dbReference type="PROSITE" id="PS51918"/>
    </source>
</evidence>
<dbReference type="GO" id="GO:0051539">
    <property type="term" value="F:4 iron, 4 sulfur cluster binding"/>
    <property type="evidence" value="ECO:0007669"/>
    <property type="project" value="UniProtKB-UniRule"/>
</dbReference>
<evidence type="ECO:0000313" key="15">
    <source>
        <dbReference type="EMBL" id="MFH4982240.1"/>
    </source>
</evidence>
<keyword evidence="11" id="KW-0812">Transmembrane</keyword>
<evidence type="ECO:0000313" key="16">
    <source>
        <dbReference type="Proteomes" id="UP001608902"/>
    </source>
</evidence>
<dbReference type="GO" id="GO:0035598">
    <property type="term" value="F:tRNA (N(6)-L-threonylcarbamoyladenosine(37)-C(2))-methylthiotransferase activity"/>
    <property type="evidence" value="ECO:0007669"/>
    <property type="project" value="UniProtKB-UniRule"/>
</dbReference>
<dbReference type="InterPro" id="IPR007197">
    <property type="entry name" value="rSAM"/>
</dbReference>
<dbReference type="InterPro" id="IPR006638">
    <property type="entry name" value="Elp3/MiaA/NifB-like_rSAM"/>
</dbReference>
<keyword evidence="11" id="KW-0256">Endoplasmic reticulum</keyword>
<dbReference type="SMART" id="SM00729">
    <property type="entry name" value="Elp3"/>
    <property type="match status" value="1"/>
</dbReference>
<evidence type="ECO:0000256" key="9">
    <source>
        <dbReference type="ARBA" id="ARBA00023014"/>
    </source>
</evidence>
<comment type="catalytic activity">
    <reaction evidence="10 11">
        <text>N(6)-L-threonylcarbamoyladenosine(37) in tRNA + (sulfur carrier)-SH + AH2 + 2 S-adenosyl-L-methionine = 2-methylsulfanyl-N(6)-L-threonylcarbamoyladenosine(37) in tRNA + (sulfur carrier)-H + 5'-deoxyadenosine + L-methionine + A + S-adenosyl-L-homocysteine + 2 H(+)</text>
        <dbReference type="Rhea" id="RHEA:37075"/>
        <dbReference type="Rhea" id="RHEA-COMP:10163"/>
        <dbReference type="Rhea" id="RHEA-COMP:11092"/>
        <dbReference type="Rhea" id="RHEA-COMP:14737"/>
        <dbReference type="Rhea" id="RHEA-COMP:14739"/>
        <dbReference type="ChEBI" id="CHEBI:13193"/>
        <dbReference type="ChEBI" id="CHEBI:15378"/>
        <dbReference type="ChEBI" id="CHEBI:17319"/>
        <dbReference type="ChEBI" id="CHEBI:17499"/>
        <dbReference type="ChEBI" id="CHEBI:29917"/>
        <dbReference type="ChEBI" id="CHEBI:57844"/>
        <dbReference type="ChEBI" id="CHEBI:57856"/>
        <dbReference type="ChEBI" id="CHEBI:59789"/>
        <dbReference type="ChEBI" id="CHEBI:64428"/>
        <dbReference type="ChEBI" id="CHEBI:74418"/>
        <dbReference type="ChEBI" id="CHEBI:74420"/>
        <dbReference type="EC" id="2.8.4.5"/>
    </reaction>
</comment>
<keyword evidence="6 11" id="KW-0819">tRNA processing</keyword>
<comment type="cofactor">
    <cofactor evidence="11">
        <name>[4Fe-4S] cluster</name>
        <dbReference type="ChEBI" id="CHEBI:49883"/>
    </cofactor>
    <text evidence="11">Binds 1 or 2 [4Fe-4S] cluster. One cluster is coordinated with 3 cysteines and an exchangeable S-adenosyl-L-methionine.</text>
</comment>
<evidence type="ECO:0000256" key="4">
    <source>
        <dbReference type="ARBA" id="ARBA00022679"/>
    </source>
</evidence>
<evidence type="ECO:0000256" key="6">
    <source>
        <dbReference type="ARBA" id="ARBA00022694"/>
    </source>
</evidence>
<dbReference type="PANTHER" id="PTHR11918">
    <property type="entry name" value="RADICAL SAM PROTEINS"/>
    <property type="match status" value="1"/>
</dbReference>
<keyword evidence="7 11" id="KW-0479">Metal-binding</keyword>
<feature type="domain" description="Radical SAM core" evidence="14">
    <location>
        <begin position="176"/>
        <end position="409"/>
    </location>
</feature>
<gene>
    <name evidence="15" type="ORF">AB6A40_008949</name>
</gene>
<dbReference type="Gene3D" id="3.40.50.12160">
    <property type="entry name" value="Methylthiotransferase, N-terminal domain"/>
    <property type="match status" value="1"/>
</dbReference>
<evidence type="ECO:0000256" key="8">
    <source>
        <dbReference type="ARBA" id="ARBA00023004"/>
    </source>
</evidence>
<keyword evidence="16" id="KW-1185">Reference proteome</keyword>
<dbReference type="InterPro" id="IPR013848">
    <property type="entry name" value="Methylthiotransferase_N"/>
</dbReference>
<dbReference type="Gene3D" id="3.80.30.20">
    <property type="entry name" value="tm_1862 like domain"/>
    <property type="match status" value="1"/>
</dbReference>
<evidence type="ECO:0000256" key="11">
    <source>
        <dbReference type="RuleBase" id="RU368081"/>
    </source>
</evidence>
<organism evidence="15 16">
    <name type="scientific">Gnathostoma spinigerum</name>
    <dbReference type="NCBI Taxonomy" id="75299"/>
    <lineage>
        <taxon>Eukaryota</taxon>
        <taxon>Metazoa</taxon>
        <taxon>Ecdysozoa</taxon>
        <taxon>Nematoda</taxon>
        <taxon>Chromadorea</taxon>
        <taxon>Rhabditida</taxon>
        <taxon>Spirurina</taxon>
        <taxon>Gnathostomatomorpha</taxon>
        <taxon>Gnathostomatoidea</taxon>
        <taxon>Gnathostomatidae</taxon>
        <taxon>Gnathostoma</taxon>
    </lineage>
</organism>
<comment type="subcellular location">
    <subcellularLocation>
        <location evidence="11">Endoplasmic reticulum membrane</location>
        <topology evidence="11">Single-pass membrane protein</topology>
    </subcellularLocation>
</comment>
<dbReference type="PROSITE" id="PS01278">
    <property type="entry name" value="MTTASE_RADICAL"/>
    <property type="match status" value="1"/>
</dbReference>
<dbReference type="PANTHER" id="PTHR11918:SF45">
    <property type="entry name" value="THREONYLCARBAMOYLADENOSINE TRNA METHYLTHIOTRANSFERASE"/>
    <property type="match status" value="1"/>
</dbReference>
<dbReference type="NCBIfam" id="TIGR01578">
    <property type="entry name" value="MiaB-like-B"/>
    <property type="match status" value="1"/>
</dbReference>
<dbReference type="InterPro" id="IPR038135">
    <property type="entry name" value="Methylthiotransferase_N_sf"/>
</dbReference>
<feature type="domain" description="MTTase N-terminal" evidence="13">
    <location>
        <begin position="46"/>
        <end position="154"/>
    </location>
</feature>
<evidence type="ECO:0000256" key="2">
    <source>
        <dbReference type="ARBA" id="ARBA00008616"/>
    </source>
</evidence>
<comment type="function">
    <text evidence="1 11">Catalyzes the methylthiolation of N6-threonylcarbamoyladenosine (t(6)A), leading to the formation of 2-methylthio-N6-threonylcarbamoyladenosine (ms(2)t(6)A) at position 37 in tRNAs that read codons beginning with adenine.</text>
</comment>
<dbReference type="PROSITE" id="PS51918">
    <property type="entry name" value="RADICAL_SAM"/>
    <property type="match status" value="1"/>
</dbReference>
<dbReference type="EMBL" id="JBGFUD010008829">
    <property type="protein sequence ID" value="MFH4982240.1"/>
    <property type="molecule type" value="Genomic_DNA"/>
</dbReference>
<feature type="transmembrane region" description="Helical" evidence="11">
    <location>
        <begin position="488"/>
        <end position="510"/>
    </location>
</feature>